<dbReference type="EMBL" id="CP035464">
    <property type="protein sequence ID" value="QAY32836.1"/>
    <property type="molecule type" value="Genomic_DNA"/>
</dbReference>
<dbReference type="Proteomes" id="UP000293589">
    <property type="component" value="Chromosome"/>
</dbReference>
<protein>
    <submittedName>
        <fullName evidence="1">Uncharacterized protein</fullName>
    </submittedName>
</protein>
<gene>
    <name evidence="1" type="ORF">ESN35_04960</name>
</gene>
<evidence type="ECO:0000313" key="1">
    <source>
        <dbReference type="EMBL" id="QAY32836.1"/>
    </source>
</evidence>
<evidence type="ECO:0000313" key="2">
    <source>
        <dbReference type="Proteomes" id="UP000293589"/>
    </source>
</evidence>
<organism evidence="1 2">
    <name type="scientific">Bifidobacterium pullorum subsp. gallinarum</name>
    <dbReference type="NCBI Taxonomy" id="78344"/>
    <lineage>
        <taxon>Bacteria</taxon>
        <taxon>Bacillati</taxon>
        <taxon>Actinomycetota</taxon>
        <taxon>Actinomycetes</taxon>
        <taxon>Bifidobacteriales</taxon>
        <taxon>Bifidobacteriaceae</taxon>
        <taxon>Bifidobacterium</taxon>
    </lineage>
</organism>
<reference evidence="1 2" key="1">
    <citation type="submission" date="2019-01" db="EMBL/GenBank/DDBJ databases">
        <title>Complete genome sequence of Bifidobacterium gallinarum CACC 514.</title>
        <authorList>
            <person name="Jung M."/>
        </authorList>
    </citation>
    <scope>NUCLEOTIDE SEQUENCE [LARGE SCALE GENOMIC DNA]</scope>
    <source>
        <strain evidence="1 2">CACC 514</strain>
    </source>
</reference>
<name>A0A4P6DT69_9BIFI</name>
<accession>A0A4P6DT69</accession>
<sequence>MDYVHRTNLIPDPRFQHVDRLTRSGVTVAAVDHENGRRYVRAVYDGVGTDPYLNIANDIITVPGSYRLFYNVFAQGGDGKLNVYTRESSKPDYVLAYSMPVGNGQTIRQASNQLTLNAVTIVRIIPPKTAGGMIMIAECNLERASTFDESYPYFDWATMPDPRGGGYSS</sequence>
<proteinExistence type="predicted"/>
<dbReference type="AlphaFoldDB" id="A0A4P6DT69"/>
<dbReference type="KEGG" id="bgx:ESN35_04960"/>
<dbReference type="RefSeq" id="WP_129237286.1">
    <property type="nucleotide sequence ID" value="NZ_CP035464.1"/>
</dbReference>